<keyword evidence="2" id="KW-0175">Coiled coil</keyword>
<proteinExistence type="inferred from homology"/>
<dbReference type="EMBL" id="GDRN01094877">
    <property type="protein sequence ID" value="JAI59644.1"/>
    <property type="molecule type" value="Transcribed_RNA"/>
</dbReference>
<dbReference type="Gene3D" id="6.10.140.1230">
    <property type="match status" value="1"/>
</dbReference>
<sequence>MEDSERRSYLPGEWDDPERMQVLMGPLPHRELNHVAHTARVTFWSAAIHNWCRAALRPFFTLAECQGAFRRGSQIPVCLPEVLQLMMRQDEIVPMNQLNFTDHKQETWVGWGRRVLVVQPAHMLWGNVKYLMGLNTLGNTVLVCQAVLQEMCGRIVEAVWDKRSSDTLLITLKDLHSLVRDAVGTLENLELAVKTLVAQGRAATVLHHGTLYVKFASPGDEARPEVLPEELAKSDLREARERVERSLKALEEEREALRCQAKIALSRGAKTEALSLLRRKKRVDKSVVTQLGVLENLASWQYHLDDVETNRQVLGALKGGVEALRTALAGDASPDAAATTLDDLQQVLEECEDLNALVSSNPVAEDLIGLEDELEGLLFAAGEETRMTGEAELEPRLPDVPTEPPLPTSTVPVPRLSL</sequence>
<name>A0A0P4W7J6_SCYOL</name>
<reference evidence="4" key="1">
    <citation type="submission" date="2015-09" db="EMBL/GenBank/DDBJ databases">
        <title>Scylla olivacea transcriptome.</title>
        <authorList>
            <person name="Ikhwanuddin M."/>
        </authorList>
    </citation>
    <scope>NUCLEOTIDE SEQUENCE</scope>
</reference>
<evidence type="ECO:0000256" key="2">
    <source>
        <dbReference type="SAM" id="Coils"/>
    </source>
</evidence>
<accession>A0A0P4W7J6</accession>
<dbReference type="InterPro" id="IPR005024">
    <property type="entry name" value="Snf7_fam"/>
</dbReference>
<feature type="coiled-coil region" evidence="2">
    <location>
        <begin position="233"/>
        <end position="267"/>
    </location>
</feature>
<protein>
    <recommendedName>
        <fullName evidence="5">Charged multivesicular body protein 7</fullName>
    </recommendedName>
</protein>
<dbReference type="AlphaFoldDB" id="A0A0P4W7J6"/>
<organism evidence="4">
    <name type="scientific">Scylla olivacea</name>
    <name type="common">Orange mud crab</name>
    <name type="synonym">Cancer olivacea</name>
    <dbReference type="NCBI Taxonomy" id="85551"/>
    <lineage>
        <taxon>Eukaryota</taxon>
        <taxon>Metazoa</taxon>
        <taxon>Ecdysozoa</taxon>
        <taxon>Arthropoda</taxon>
        <taxon>Crustacea</taxon>
        <taxon>Multicrustacea</taxon>
        <taxon>Malacostraca</taxon>
        <taxon>Eumalacostraca</taxon>
        <taxon>Eucarida</taxon>
        <taxon>Decapoda</taxon>
        <taxon>Pleocyemata</taxon>
        <taxon>Brachyura</taxon>
        <taxon>Eubrachyura</taxon>
        <taxon>Portunoidea</taxon>
        <taxon>Portunidae</taxon>
        <taxon>Portuninae</taxon>
        <taxon>Scylla</taxon>
    </lineage>
</organism>
<dbReference type="Pfam" id="PF03357">
    <property type="entry name" value="Snf7"/>
    <property type="match status" value="1"/>
</dbReference>
<dbReference type="GO" id="GO:0007034">
    <property type="term" value="P:vacuolar transport"/>
    <property type="evidence" value="ECO:0007669"/>
    <property type="project" value="InterPro"/>
</dbReference>
<evidence type="ECO:0000256" key="3">
    <source>
        <dbReference type="SAM" id="MobiDB-lite"/>
    </source>
</evidence>
<comment type="similarity">
    <text evidence="1">Belongs to the SNF7 family.</text>
</comment>
<evidence type="ECO:0008006" key="5">
    <source>
        <dbReference type="Google" id="ProtNLM"/>
    </source>
</evidence>
<evidence type="ECO:0000313" key="4">
    <source>
        <dbReference type="EMBL" id="JAI59644.1"/>
    </source>
</evidence>
<feature type="region of interest" description="Disordered" evidence="3">
    <location>
        <begin position="392"/>
        <end position="418"/>
    </location>
</feature>
<evidence type="ECO:0000256" key="1">
    <source>
        <dbReference type="ARBA" id="ARBA00006190"/>
    </source>
</evidence>
<dbReference type="Pfam" id="PF25880">
    <property type="entry name" value="WHD_CHMP7_1st"/>
    <property type="match status" value="1"/>
</dbReference>